<evidence type="ECO:0000313" key="8">
    <source>
        <dbReference type="EMBL" id="KII84131.1"/>
    </source>
</evidence>
<dbReference type="InterPro" id="IPR036188">
    <property type="entry name" value="FAD/NAD-bd_sf"/>
</dbReference>
<dbReference type="PANTHER" id="PTHR11552">
    <property type="entry name" value="GLUCOSE-METHANOL-CHOLINE GMC OXIDOREDUCTASE"/>
    <property type="match status" value="1"/>
</dbReference>
<keyword evidence="5" id="KW-0285">Flavoprotein</keyword>
<dbReference type="EMBL" id="KN832572">
    <property type="protein sequence ID" value="KII84131.1"/>
    <property type="molecule type" value="Genomic_DNA"/>
</dbReference>
<dbReference type="Gene3D" id="3.50.50.60">
    <property type="entry name" value="FAD/NAD(P)-binding domain"/>
    <property type="match status" value="1"/>
</dbReference>
<dbReference type="SUPFAM" id="SSF54373">
    <property type="entry name" value="FAD-linked reductases, C-terminal domain"/>
    <property type="match status" value="1"/>
</dbReference>
<dbReference type="InterPro" id="IPR012132">
    <property type="entry name" value="GMC_OxRdtase"/>
</dbReference>
<dbReference type="PROSITE" id="PS00624">
    <property type="entry name" value="GMC_OXRED_2"/>
    <property type="match status" value="1"/>
</dbReference>
<dbReference type="Pfam" id="PF05199">
    <property type="entry name" value="GMC_oxred_C"/>
    <property type="match status" value="1"/>
</dbReference>
<sequence length="602" mass="66101">MWPFNPSYPILSVHDAGSETKLSDKESKGRGVYDYIVVGGGTAGCVLASRLSEDSNVSVLLVERGGASQSWESRVPLLSSDYRRKKAPAMLWDAAPLSNINNRVVDMLSGKALGGTSRINSMVYTRGSASEFNRWSRSGRKGWSYDEIEKYFKKSEDFTGRPVPEHHATGGPWPNRSHDYYHFLSTEKCAQAAETLGIPVVSDINSPDAPAIACGRLNVTIDQHAHRCSTFDAFLPLPLALERQDRLKICAGGLVTLLDIESGPQGNKRAVGVFFEEEQSENARTYYARARKDIVLCAGAIASPQLLMLSGIGPAAHLHQLGIKVQKDLEGVGSNLQDHLGVSTIYQIPMSDSFNILHSSPARVVRELVKYIVSGTGLFLSPIAQISIFVRSMLLDNESKIKPHQPADVDSRNPDNIPDIEIMPVAHSTREVEDVEAVDSRVGIFSFLSVILQPRSAGTVRLASADPKVRPRCDLAFLSDPGDYEMMRKAVRLSVKIASTMRARGYNIINYIVPEDNSDTAIDNFIRTNARTTYHYSATCRMAPEDDPRPGVVDDYLRVHGIGRLRVADCSIFPDIIANHLQAPAAMVGEKCADMIKMEAAQ</sequence>
<evidence type="ECO:0000256" key="2">
    <source>
        <dbReference type="ARBA" id="ARBA00010790"/>
    </source>
</evidence>
<dbReference type="Gene3D" id="3.30.560.10">
    <property type="entry name" value="Glucose Oxidase, domain 3"/>
    <property type="match status" value="1"/>
</dbReference>
<dbReference type="HOGENOM" id="CLU_002865_7_2_1"/>
<feature type="active site" description="Proton donor" evidence="3">
    <location>
        <position position="535"/>
    </location>
</feature>
<evidence type="ECO:0000259" key="6">
    <source>
        <dbReference type="PROSITE" id="PS00623"/>
    </source>
</evidence>
<name>A0A0C9SKQ2_PLICR</name>
<dbReference type="AlphaFoldDB" id="A0A0C9SKQ2"/>
<feature type="binding site" evidence="4">
    <location>
        <position position="116"/>
    </location>
    <ligand>
        <name>FAD</name>
        <dbReference type="ChEBI" id="CHEBI:57692"/>
    </ligand>
</feature>
<evidence type="ECO:0000259" key="7">
    <source>
        <dbReference type="PROSITE" id="PS00624"/>
    </source>
</evidence>
<dbReference type="SUPFAM" id="SSF51905">
    <property type="entry name" value="FAD/NAD(P)-binding domain"/>
    <property type="match status" value="1"/>
</dbReference>
<dbReference type="InterPro" id="IPR000172">
    <property type="entry name" value="GMC_OxRdtase_N"/>
</dbReference>
<evidence type="ECO:0000256" key="3">
    <source>
        <dbReference type="PIRSR" id="PIRSR000137-1"/>
    </source>
</evidence>
<gene>
    <name evidence="8" type="ORF">PLICRDRAFT_118582</name>
</gene>
<feature type="binding site" evidence="4">
    <location>
        <position position="255"/>
    </location>
    <ligand>
        <name>FAD</name>
        <dbReference type="ChEBI" id="CHEBI:57692"/>
    </ligand>
</feature>
<feature type="domain" description="Glucose-methanol-choline oxidoreductase N-terminal" evidence="6">
    <location>
        <begin position="110"/>
        <end position="133"/>
    </location>
</feature>
<dbReference type="PANTHER" id="PTHR11552:SF219">
    <property type="entry name" value="GLUCOSE-METHANOL-CHOLINE OXIDOREDUCTASE N-TERMINAL DOMAIN-CONTAINING PROTEIN"/>
    <property type="match status" value="1"/>
</dbReference>
<reference evidence="8 9" key="1">
    <citation type="submission" date="2014-06" db="EMBL/GenBank/DDBJ databases">
        <title>Evolutionary Origins and Diversification of the Mycorrhizal Mutualists.</title>
        <authorList>
            <consortium name="DOE Joint Genome Institute"/>
            <consortium name="Mycorrhizal Genomics Consortium"/>
            <person name="Kohler A."/>
            <person name="Kuo A."/>
            <person name="Nagy L.G."/>
            <person name="Floudas D."/>
            <person name="Copeland A."/>
            <person name="Barry K.W."/>
            <person name="Cichocki N."/>
            <person name="Veneault-Fourrey C."/>
            <person name="LaButti K."/>
            <person name="Lindquist E.A."/>
            <person name="Lipzen A."/>
            <person name="Lundell T."/>
            <person name="Morin E."/>
            <person name="Murat C."/>
            <person name="Riley R."/>
            <person name="Ohm R."/>
            <person name="Sun H."/>
            <person name="Tunlid A."/>
            <person name="Henrissat B."/>
            <person name="Grigoriev I.V."/>
            <person name="Hibbett D.S."/>
            <person name="Martin F."/>
        </authorList>
    </citation>
    <scope>NUCLEOTIDE SEQUENCE [LARGE SCALE GENOMIC DNA]</scope>
    <source>
        <strain evidence="8 9">FD-325 SS-3</strain>
    </source>
</reference>
<evidence type="ECO:0000256" key="5">
    <source>
        <dbReference type="RuleBase" id="RU003968"/>
    </source>
</evidence>
<accession>A0A0C9SKQ2</accession>
<dbReference type="Pfam" id="PF00732">
    <property type="entry name" value="GMC_oxred_N"/>
    <property type="match status" value="1"/>
</dbReference>
<comment type="cofactor">
    <cofactor evidence="1 4">
        <name>FAD</name>
        <dbReference type="ChEBI" id="CHEBI:57692"/>
    </cofactor>
</comment>
<dbReference type="GO" id="GO:0050660">
    <property type="term" value="F:flavin adenine dinucleotide binding"/>
    <property type="evidence" value="ECO:0007669"/>
    <property type="project" value="InterPro"/>
</dbReference>
<proteinExistence type="inferred from homology"/>
<feature type="domain" description="Glucose-methanol-choline oxidoreductase N-terminal" evidence="7">
    <location>
        <begin position="299"/>
        <end position="313"/>
    </location>
</feature>
<dbReference type="GO" id="GO:0016614">
    <property type="term" value="F:oxidoreductase activity, acting on CH-OH group of donors"/>
    <property type="evidence" value="ECO:0007669"/>
    <property type="project" value="InterPro"/>
</dbReference>
<organism evidence="8 9">
    <name type="scientific">Plicaturopsis crispa FD-325 SS-3</name>
    <dbReference type="NCBI Taxonomy" id="944288"/>
    <lineage>
        <taxon>Eukaryota</taxon>
        <taxon>Fungi</taxon>
        <taxon>Dikarya</taxon>
        <taxon>Basidiomycota</taxon>
        <taxon>Agaricomycotina</taxon>
        <taxon>Agaricomycetes</taxon>
        <taxon>Agaricomycetidae</taxon>
        <taxon>Amylocorticiales</taxon>
        <taxon>Amylocorticiaceae</taxon>
        <taxon>Plicatura</taxon>
        <taxon>Plicaturopsis crispa</taxon>
    </lineage>
</organism>
<comment type="similarity">
    <text evidence="2 5">Belongs to the GMC oxidoreductase family.</text>
</comment>
<feature type="active site" description="Proton acceptor" evidence="3">
    <location>
        <position position="580"/>
    </location>
</feature>
<evidence type="ECO:0000313" key="9">
    <source>
        <dbReference type="Proteomes" id="UP000053263"/>
    </source>
</evidence>
<keyword evidence="9" id="KW-1185">Reference proteome</keyword>
<dbReference type="PIRSF" id="PIRSF000137">
    <property type="entry name" value="Alcohol_oxidase"/>
    <property type="match status" value="1"/>
</dbReference>
<protein>
    <recommendedName>
        <fullName evidence="6 7">Glucose-methanol-choline oxidoreductase N-terminal domain-containing protein</fullName>
    </recommendedName>
</protein>
<dbReference type="PROSITE" id="PS00623">
    <property type="entry name" value="GMC_OXRED_1"/>
    <property type="match status" value="1"/>
</dbReference>
<dbReference type="InterPro" id="IPR007867">
    <property type="entry name" value="GMC_OxRtase_C"/>
</dbReference>
<feature type="binding site" evidence="4">
    <location>
        <begin position="120"/>
        <end position="123"/>
    </location>
    <ligand>
        <name>FAD</name>
        <dbReference type="ChEBI" id="CHEBI:57692"/>
    </ligand>
</feature>
<dbReference type="OrthoDB" id="269227at2759"/>
<evidence type="ECO:0000256" key="1">
    <source>
        <dbReference type="ARBA" id="ARBA00001974"/>
    </source>
</evidence>
<evidence type="ECO:0000256" key="4">
    <source>
        <dbReference type="PIRSR" id="PIRSR000137-2"/>
    </source>
</evidence>
<keyword evidence="4 5" id="KW-0274">FAD</keyword>
<dbReference type="Proteomes" id="UP000053263">
    <property type="component" value="Unassembled WGS sequence"/>
</dbReference>